<dbReference type="AlphaFoldDB" id="A0A0G4IYZ7"/>
<dbReference type="OMA" id="DDNETCH"/>
<feature type="domain" description="UmuC" evidence="13">
    <location>
        <begin position="124"/>
        <end position="324"/>
    </location>
</feature>
<comment type="catalytic activity">
    <reaction evidence="11">
        <text>DNA(n) + a 2'-deoxyribonucleoside 5'-triphosphate = DNA(n+1) + diphosphate</text>
        <dbReference type="Rhea" id="RHEA:22508"/>
        <dbReference type="Rhea" id="RHEA-COMP:17339"/>
        <dbReference type="Rhea" id="RHEA-COMP:17340"/>
        <dbReference type="ChEBI" id="CHEBI:33019"/>
        <dbReference type="ChEBI" id="CHEBI:61560"/>
        <dbReference type="ChEBI" id="CHEBI:173112"/>
        <dbReference type="EC" id="2.7.7.7"/>
    </reaction>
</comment>
<dbReference type="GO" id="GO:0006260">
    <property type="term" value="P:DNA replication"/>
    <property type="evidence" value="ECO:0007669"/>
    <property type="project" value="UniProtKB-KW"/>
</dbReference>
<evidence type="ECO:0000256" key="9">
    <source>
        <dbReference type="ARBA" id="ARBA00022932"/>
    </source>
</evidence>
<dbReference type="Pfam" id="PF11799">
    <property type="entry name" value="IMS_C"/>
    <property type="match status" value="1"/>
</dbReference>
<evidence type="ECO:0000256" key="5">
    <source>
        <dbReference type="ARBA" id="ARBA00022705"/>
    </source>
</evidence>
<dbReference type="InterPro" id="IPR022880">
    <property type="entry name" value="DNApol_IV"/>
</dbReference>
<keyword evidence="9" id="KW-0239">DNA-directed DNA polymerase</keyword>
<dbReference type="InterPro" id="IPR043502">
    <property type="entry name" value="DNA/RNA_pol_sf"/>
</dbReference>
<dbReference type="InterPro" id="IPR036775">
    <property type="entry name" value="DNA_pol_Y-fam_lit_finger_sf"/>
</dbReference>
<evidence type="ECO:0000313" key="14">
    <source>
        <dbReference type="EMBL" id="CEP00583.1"/>
    </source>
</evidence>
<dbReference type="InterPro" id="IPR043128">
    <property type="entry name" value="Rev_trsase/Diguanyl_cyclase"/>
</dbReference>
<keyword evidence="6" id="KW-0479">Metal-binding</keyword>
<gene>
    <name evidence="14" type="ORF">PBRA_001637</name>
</gene>
<evidence type="ECO:0000256" key="4">
    <source>
        <dbReference type="ARBA" id="ARBA00022695"/>
    </source>
</evidence>
<dbReference type="EMBL" id="CDSF01000101">
    <property type="protein sequence ID" value="CEP00583.1"/>
    <property type="molecule type" value="Genomic_DNA"/>
</dbReference>
<name>A0A0G4IYZ7_PLABS</name>
<proteinExistence type="predicted"/>
<dbReference type="PANTHER" id="PTHR11076">
    <property type="entry name" value="DNA REPAIR POLYMERASE UMUC / TRANSFERASE FAMILY MEMBER"/>
    <property type="match status" value="1"/>
</dbReference>
<dbReference type="Gene3D" id="3.30.70.270">
    <property type="match status" value="1"/>
</dbReference>
<dbReference type="GO" id="GO:0006281">
    <property type="term" value="P:DNA repair"/>
    <property type="evidence" value="ECO:0007669"/>
    <property type="project" value="UniProtKB-KW"/>
</dbReference>
<dbReference type="Proteomes" id="UP000039324">
    <property type="component" value="Unassembled WGS sequence"/>
</dbReference>
<evidence type="ECO:0000313" key="15">
    <source>
        <dbReference type="Proteomes" id="UP000039324"/>
    </source>
</evidence>
<dbReference type="InterPro" id="IPR001126">
    <property type="entry name" value="UmuC"/>
</dbReference>
<evidence type="ECO:0000256" key="6">
    <source>
        <dbReference type="ARBA" id="ARBA00022723"/>
    </source>
</evidence>
<dbReference type="OrthoDB" id="1747274at2759"/>
<dbReference type="PROSITE" id="PS50173">
    <property type="entry name" value="UMUC"/>
    <property type="match status" value="1"/>
</dbReference>
<evidence type="ECO:0000256" key="11">
    <source>
        <dbReference type="ARBA" id="ARBA00049244"/>
    </source>
</evidence>
<dbReference type="InterPro" id="IPR017961">
    <property type="entry name" value="DNA_pol_Y-fam_little_finger"/>
</dbReference>
<keyword evidence="10" id="KW-0234">DNA repair</keyword>
<dbReference type="GO" id="GO:0005634">
    <property type="term" value="C:nucleus"/>
    <property type="evidence" value="ECO:0007669"/>
    <property type="project" value="TreeGrafter"/>
</dbReference>
<keyword evidence="4" id="KW-0548">Nucleotidyltransferase</keyword>
<keyword evidence="15" id="KW-1185">Reference proteome</keyword>
<organism evidence="14 15">
    <name type="scientific">Plasmodiophora brassicae</name>
    <name type="common">Clubroot disease agent</name>
    <dbReference type="NCBI Taxonomy" id="37360"/>
    <lineage>
        <taxon>Eukaryota</taxon>
        <taxon>Sar</taxon>
        <taxon>Rhizaria</taxon>
        <taxon>Endomyxa</taxon>
        <taxon>Phytomyxea</taxon>
        <taxon>Plasmodiophorida</taxon>
        <taxon>Plasmodiophoridae</taxon>
        <taxon>Plasmodiophora</taxon>
    </lineage>
</organism>
<dbReference type="SUPFAM" id="SSF100879">
    <property type="entry name" value="Lesion bypass DNA polymerase (Y-family), little finger domain"/>
    <property type="match status" value="1"/>
</dbReference>
<dbReference type="GO" id="GO:0046872">
    <property type="term" value="F:metal ion binding"/>
    <property type="evidence" value="ECO:0007669"/>
    <property type="project" value="UniProtKB-KW"/>
</dbReference>
<dbReference type="GO" id="GO:0003684">
    <property type="term" value="F:damaged DNA binding"/>
    <property type="evidence" value="ECO:0007669"/>
    <property type="project" value="InterPro"/>
</dbReference>
<dbReference type="EC" id="2.7.7.7" evidence="1"/>
<sequence>MMGADADADGRESRSSSGDDDDNADGPLGDDVGTSHKHLFHFTGQKAGMGGIDVQRTHQVIYEASKDSAYFRNQQRQAERVTAQLEALKERFVNVDPDEERRATVEATARARQLIDGIVLSRTWIHIDMDQFFAAVAMRDDPSLVGKPVAVGGMQMISTANYVARQYGVRSAMPGFIAVKLCPDLVFVKHGMDRDAVRVCLVVADLLPDFDAYKEAASRCRAIFAEYDPQYSSWSLDEAALDVTDYLADHAGMTGSQVAQAIRDRVCTATRGLTASAGIACNQMLAKICSDMGKPNGQFCLESTREAIAKFMYDLPTRKIPRVGRVTERVMFNTERDRGGHMWSVLAACRSCCGYRLGSVGFLMLEHRQVFRAQRAFSPRSLDWLMRVMVGIGRSKRSETDLEFQPRKSVSVSRTFRSLKHSVDLEGKLREIAAMLVEDLRGKYKGKTLTLVVKSVDFKVTSSFIWRVDEIVQVGLHLLRQLYPLHLRLMGLRLSSLAGEDDDKPLQQTTIESFFSKGALHTVTASNLNDACLEYNNPQEAADDNVSLADDEDIVALDDDPQLVEQNFSLAVAGPESHAGNRPVTFADALFQRGRKPSLNPR</sequence>
<reference evidence="14 15" key="1">
    <citation type="submission" date="2015-02" db="EMBL/GenBank/DDBJ databases">
        <authorList>
            <person name="Chooi Y.-H."/>
        </authorList>
    </citation>
    <scope>NUCLEOTIDE SEQUENCE [LARGE SCALE GENOMIC DNA]</scope>
    <source>
        <strain evidence="14">E3</strain>
    </source>
</reference>
<dbReference type="GO" id="GO:0042276">
    <property type="term" value="P:error-prone translesion synthesis"/>
    <property type="evidence" value="ECO:0007669"/>
    <property type="project" value="TreeGrafter"/>
</dbReference>
<dbReference type="PANTHER" id="PTHR11076:SF33">
    <property type="entry name" value="DNA POLYMERASE KAPPA"/>
    <property type="match status" value="1"/>
</dbReference>
<evidence type="ECO:0000256" key="7">
    <source>
        <dbReference type="ARBA" id="ARBA00022763"/>
    </source>
</evidence>
<dbReference type="Gene3D" id="3.40.1170.60">
    <property type="match status" value="1"/>
</dbReference>
<evidence type="ECO:0000256" key="8">
    <source>
        <dbReference type="ARBA" id="ARBA00022842"/>
    </source>
</evidence>
<keyword evidence="8" id="KW-0460">Magnesium</keyword>
<evidence type="ECO:0000259" key="13">
    <source>
        <dbReference type="PROSITE" id="PS50173"/>
    </source>
</evidence>
<dbReference type="STRING" id="37360.A0A0G4IYZ7"/>
<accession>A0A0G4IYZ7</accession>
<dbReference type="Pfam" id="PF00817">
    <property type="entry name" value="IMS"/>
    <property type="match status" value="1"/>
</dbReference>
<dbReference type="FunFam" id="3.30.1490.100:FF:000004">
    <property type="entry name" value="DNA polymerase IV"/>
    <property type="match status" value="1"/>
</dbReference>
<dbReference type="Gene3D" id="1.10.150.810">
    <property type="match status" value="1"/>
</dbReference>
<keyword evidence="7" id="KW-0227">DNA damage</keyword>
<evidence type="ECO:0000256" key="1">
    <source>
        <dbReference type="ARBA" id="ARBA00012417"/>
    </source>
</evidence>
<evidence type="ECO:0000256" key="10">
    <source>
        <dbReference type="ARBA" id="ARBA00023204"/>
    </source>
</evidence>
<dbReference type="GO" id="GO:0003887">
    <property type="term" value="F:DNA-directed DNA polymerase activity"/>
    <property type="evidence" value="ECO:0007669"/>
    <property type="project" value="UniProtKB-KW"/>
</dbReference>
<protein>
    <recommendedName>
        <fullName evidence="2">DNA polymerase kappa</fullName>
        <ecNumber evidence="1">2.7.7.7</ecNumber>
    </recommendedName>
</protein>
<evidence type="ECO:0000256" key="12">
    <source>
        <dbReference type="SAM" id="MobiDB-lite"/>
    </source>
</evidence>
<dbReference type="Gene3D" id="3.30.1490.100">
    <property type="entry name" value="DNA polymerase, Y-family, little finger domain"/>
    <property type="match status" value="1"/>
</dbReference>
<feature type="region of interest" description="Disordered" evidence="12">
    <location>
        <begin position="1"/>
        <end position="36"/>
    </location>
</feature>
<keyword evidence="5" id="KW-0235">DNA replication</keyword>
<evidence type="ECO:0000256" key="2">
    <source>
        <dbReference type="ARBA" id="ARBA00016178"/>
    </source>
</evidence>
<dbReference type="SUPFAM" id="SSF56672">
    <property type="entry name" value="DNA/RNA polymerases"/>
    <property type="match status" value="1"/>
</dbReference>
<dbReference type="InterPro" id="IPR050116">
    <property type="entry name" value="DNA_polymerase-Y"/>
</dbReference>
<evidence type="ECO:0000256" key="3">
    <source>
        <dbReference type="ARBA" id="ARBA00022679"/>
    </source>
</evidence>
<keyword evidence="3" id="KW-0808">Transferase</keyword>
<dbReference type="CDD" id="cd03586">
    <property type="entry name" value="PolY_Pol_IV_kappa"/>
    <property type="match status" value="1"/>
</dbReference>